<keyword evidence="3" id="KW-0812">Transmembrane</keyword>
<feature type="coiled-coil region" evidence="1">
    <location>
        <begin position="165"/>
        <end position="239"/>
    </location>
</feature>
<keyword evidence="3" id="KW-1133">Transmembrane helix</keyword>
<evidence type="ECO:0000256" key="1">
    <source>
        <dbReference type="SAM" id="Coils"/>
    </source>
</evidence>
<evidence type="ECO:0000313" key="5">
    <source>
        <dbReference type="Proteomes" id="UP000541610"/>
    </source>
</evidence>
<evidence type="ECO:0000256" key="3">
    <source>
        <dbReference type="SAM" id="Phobius"/>
    </source>
</evidence>
<organism evidence="4 5">
    <name type="scientific">Perkinsus olseni</name>
    <name type="common">Perkinsus atlanticus</name>
    <dbReference type="NCBI Taxonomy" id="32597"/>
    <lineage>
        <taxon>Eukaryota</taxon>
        <taxon>Sar</taxon>
        <taxon>Alveolata</taxon>
        <taxon>Perkinsozoa</taxon>
        <taxon>Perkinsea</taxon>
        <taxon>Perkinsida</taxon>
        <taxon>Perkinsidae</taxon>
        <taxon>Perkinsus</taxon>
    </lineage>
</organism>
<evidence type="ECO:0000256" key="2">
    <source>
        <dbReference type="SAM" id="MobiDB-lite"/>
    </source>
</evidence>
<gene>
    <name evidence="4" type="ORF">FOZ60_010094</name>
</gene>
<feature type="transmembrane region" description="Helical" evidence="3">
    <location>
        <begin position="252"/>
        <end position="274"/>
    </location>
</feature>
<name>A0A7J6NG20_PEROL</name>
<evidence type="ECO:0000313" key="4">
    <source>
        <dbReference type="EMBL" id="KAF4682786.1"/>
    </source>
</evidence>
<feature type="region of interest" description="Disordered" evidence="2">
    <location>
        <begin position="129"/>
        <end position="155"/>
    </location>
</feature>
<keyword evidence="1" id="KW-0175">Coiled coil</keyword>
<dbReference type="Gene3D" id="1.10.287.1490">
    <property type="match status" value="1"/>
</dbReference>
<comment type="caution">
    <text evidence="4">The sequence shown here is derived from an EMBL/GenBank/DDBJ whole genome shotgun (WGS) entry which is preliminary data.</text>
</comment>
<feature type="compositionally biased region" description="Basic and acidic residues" evidence="2">
    <location>
        <begin position="137"/>
        <end position="151"/>
    </location>
</feature>
<protein>
    <submittedName>
        <fullName evidence="4">Uncharacterized protein</fullName>
    </submittedName>
</protein>
<dbReference type="Proteomes" id="UP000541610">
    <property type="component" value="Unassembled WGS sequence"/>
</dbReference>
<proteinExistence type="predicted"/>
<reference evidence="4 5" key="1">
    <citation type="submission" date="2020-04" db="EMBL/GenBank/DDBJ databases">
        <title>Perkinsus olseni comparative genomics.</title>
        <authorList>
            <person name="Bogema D.R."/>
        </authorList>
    </citation>
    <scope>NUCLEOTIDE SEQUENCE [LARGE SCALE GENOMIC DNA]</scope>
    <source>
        <strain evidence="4">00978-12</strain>
    </source>
</reference>
<dbReference type="AlphaFoldDB" id="A0A7J6NG20"/>
<dbReference type="OrthoDB" id="427003at2759"/>
<dbReference type="EMBL" id="JABANP010000408">
    <property type="protein sequence ID" value="KAF4682786.1"/>
    <property type="molecule type" value="Genomic_DNA"/>
</dbReference>
<sequence>MAATGHGGAKHLLLILIASIRVDVLDRFRGILRSTMELRTSVLMARGLSRRTFAKTSRPSRIPSMADYLSTEKSRNPAHNMTTAAEGVASLIGRAPTSSAALKREAVESRINVLVTEIDSLRTALRHATEQSTSLKGELEKTVQESERVAGEPDDADDQQWFVRLASAREEAEKIQQKYLELKAQMDKLTSGKTSKVSGGFDELPDPESEELVAWRLRSQDLEQELDDLKRDYQQMEKDWSDRLVEEQGNRALPIVMVASCVALTVGAGSVYAVNHYHHKDRLKMCERQLEFENRISTLDRAYTETLMKLSTTEKALASANAEITRLQQPPRNNQHRPAWWKLW</sequence>
<keyword evidence="3" id="KW-0472">Membrane</keyword>
<accession>A0A7J6NG20</accession>